<dbReference type="SUPFAM" id="SSF56935">
    <property type="entry name" value="Porins"/>
    <property type="match status" value="1"/>
</dbReference>
<feature type="signal peptide" evidence="4">
    <location>
        <begin position="1"/>
        <end position="19"/>
    </location>
</feature>
<comment type="caution">
    <text evidence="7">The sequence shown here is derived from an EMBL/GenBank/DDBJ whole genome shotgun (WGS) entry which is preliminary data.</text>
</comment>
<dbReference type="PANTHER" id="PTHR40980">
    <property type="entry name" value="PLUG DOMAIN-CONTAINING PROTEIN"/>
    <property type="match status" value="1"/>
</dbReference>
<dbReference type="InterPro" id="IPR036942">
    <property type="entry name" value="Beta-barrel_TonB_sf"/>
</dbReference>
<evidence type="ECO:0000259" key="6">
    <source>
        <dbReference type="Pfam" id="PF14905"/>
    </source>
</evidence>
<protein>
    <submittedName>
        <fullName evidence="7">Outer membrane beta-barrel family protein</fullName>
    </submittedName>
</protein>
<dbReference type="PANTHER" id="PTHR40980:SF4">
    <property type="entry name" value="TONB-DEPENDENT RECEPTOR-LIKE BETA-BARREL DOMAIN-CONTAINING PROTEIN"/>
    <property type="match status" value="1"/>
</dbReference>
<comment type="subcellular location">
    <subcellularLocation>
        <location evidence="1">Cell outer membrane</location>
    </subcellularLocation>
</comment>
<keyword evidence="4" id="KW-0732">Signal</keyword>
<proteinExistence type="predicted"/>
<dbReference type="Gene3D" id="2.170.130.10">
    <property type="entry name" value="TonB-dependent receptor, plug domain"/>
    <property type="match status" value="1"/>
</dbReference>
<evidence type="ECO:0000256" key="3">
    <source>
        <dbReference type="ARBA" id="ARBA00023237"/>
    </source>
</evidence>
<evidence type="ECO:0000256" key="4">
    <source>
        <dbReference type="SAM" id="SignalP"/>
    </source>
</evidence>
<dbReference type="EMBL" id="JBBEUB010000008">
    <property type="protein sequence ID" value="MEJ2904939.1"/>
    <property type="molecule type" value="Genomic_DNA"/>
</dbReference>
<keyword evidence="3" id="KW-0998">Cell outer membrane</keyword>
<evidence type="ECO:0000259" key="5">
    <source>
        <dbReference type="Pfam" id="PF07715"/>
    </source>
</evidence>
<reference evidence="7 8" key="1">
    <citation type="submission" date="2024-03" db="EMBL/GenBank/DDBJ databases">
        <title>Sequence of Lycoming College Course Isolates.</title>
        <authorList>
            <person name="Plotts O."/>
            <person name="Newman J."/>
        </authorList>
    </citation>
    <scope>NUCLEOTIDE SEQUENCE [LARGE SCALE GENOMIC DNA]</scope>
    <source>
        <strain evidence="7 8">CJB-3</strain>
    </source>
</reference>
<dbReference type="Proteomes" id="UP001378956">
    <property type="component" value="Unassembled WGS sequence"/>
</dbReference>
<dbReference type="Pfam" id="PF07715">
    <property type="entry name" value="Plug"/>
    <property type="match status" value="1"/>
</dbReference>
<dbReference type="Gene3D" id="2.40.170.20">
    <property type="entry name" value="TonB-dependent receptor, beta-barrel domain"/>
    <property type="match status" value="1"/>
</dbReference>
<dbReference type="InterPro" id="IPR012910">
    <property type="entry name" value="Plug_dom"/>
</dbReference>
<accession>A0ABU8NRQ2</accession>
<dbReference type="InterPro" id="IPR041700">
    <property type="entry name" value="OMP_b-brl_3"/>
</dbReference>
<dbReference type="RefSeq" id="WP_337717430.1">
    <property type="nucleotide sequence ID" value="NZ_JBBEUB010000008.1"/>
</dbReference>
<dbReference type="InterPro" id="IPR037066">
    <property type="entry name" value="Plug_dom_sf"/>
</dbReference>
<keyword evidence="8" id="KW-1185">Reference proteome</keyword>
<evidence type="ECO:0000256" key="2">
    <source>
        <dbReference type="ARBA" id="ARBA00023136"/>
    </source>
</evidence>
<evidence type="ECO:0000313" key="8">
    <source>
        <dbReference type="Proteomes" id="UP001378956"/>
    </source>
</evidence>
<gene>
    <name evidence="7" type="ORF">WAE58_21010</name>
</gene>
<name>A0ABU8NRQ2_9SPHI</name>
<evidence type="ECO:0000313" key="7">
    <source>
        <dbReference type="EMBL" id="MEJ2904939.1"/>
    </source>
</evidence>
<feature type="chain" id="PRO_5047024501" evidence="4">
    <location>
        <begin position="20"/>
        <end position="803"/>
    </location>
</feature>
<dbReference type="Pfam" id="PF14905">
    <property type="entry name" value="OMP_b-brl_3"/>
    <property type="match status" value="1"/>
</dbReference>
<evidence type="ECO:0000256" key="1">
    <source>
        <dbReference type="ARBA" id="ARBA00004442"/>
    </source>
</evidence>
<keyword evidence="2" id="KW-0472">Membrane</keyword>
<sequence length="803" mass="89204">MKKFFLSIILGMQMVTVLAQDFSLTGKLSNGEAIIDSQLGIQLLHKDTKVVLKQVLSDSLGIFVFKAIPKGQYTIVVKSIVYKPLQIDVILNKHIDLGVVKVEPISNNLGEVAISFIKPQVEQKAGKTIINVASSINAAGTTVLEVLQKSPGVSVDGNGNIKLRGKQGVMVMIDGKLQPLSGDDLATFLKAIPSDQVDKIELMANPSAKYDASGNAGVIDIRTKKENRKGTYGSIVGNFNQGIYARTGGGFDVSYLNQKLSLSAGYNYLNRTDFQDIMLKREFFQAGMRSSLINYDNNFKVQAAIHVAQVGVDYKISPSSTLGLAGKLYTNDNSRMITSQSHSYNTAGNLSSTSATTGGGDFSRRNPSANINYRYKHSISGASLNADVDYASYLTDNLQDNKTSSFLPSGAPLKVPYLLYGDLYGKLQIFTTKADYVLPSKGFLNKIETGIKSSYVTSDNDVSFFDRSTGQNIKDVTLSNHFIYKENINSGYISINRSAKRLDIQLGLRAENTNTNTVQMIGNVNNKRSYTQLFPNTTIDYKLSESQQIGLSFSKRIDRPSYRQLNPFRVYLNETTSQSGNPNLLPQITYALELSHTISEKYSFRYAFRRTLNNIIPFIYQDPSKPEMVILTDRNLAVKDYYGIDFSAPVKFGKWFQSYNNAILFYSKFNGAVSNSNLDNSIVTYKFNSNNTFILTPSFSAEFSANYTSREQDGSFNFLPVWAVGAGFQKQFLAKKASLKLNATDVFYKLKTRGIARYEGYNETFNVLDNTRQVSLSFTYRFGNSGLQTKRKSGSEDEKLRAN</sequence>
<feature type="domain" description="Outer membrane protein beta-barrel" evidence="6">
    <location>
        <begin position="380"/>
        <end position="780"/>
    </location>
</feature>
<feature type="domain" description="TonB-dependent receptor plug" evidence="5">
    <location>
        <begin position="133"/>
        <end position="218"/>
    </location>
</feature>
<organism evidence="7 8">
    <name type="scientific">Pedobacter panaciterrae</name>
    <dbReference type="NCBI Taxonomy" id="363849"/>
    <lineage>
        <taxon>Bacteria</taxon>
        <taxon>Pseudomonadati</taxon>
        <taxon>Bacteroidota</taxon>
        <taxon>Sphingobacteriia</taxon>
        <taxon>Sphingobacteriales</taxon>
        <taxon>Sphingobacteriaceae</taxon>
        <taxon>Pedobacter</taxon>
    </lineage>
</organism>